<dbReference type="FunCoup" id="A0A286XT96">
    <property type="interactions" value="11"/>
</dbReference>
<dbReference type="Pfam" id="PF15252">
    <property type="entry name" value="DUF4589"/>
    <property type="match status" value="1"/>
</dbReference>
<evidence type="ECO:0000256" key="2">
    <source>
        <dbReference type="SAM" id="MobiDB-lite"/>
    </source>
</evidence>
<dbReference type="EMBL" id="AAKN02023159">
    <property type="status" value="NOT_ANNOTATED_CDS"/>
    <property type="molecule type" value="Genomic_DNA"/>
</dbReference>
<dbReference type="GeneTree" id="ENSGT00910000144204"/>
<proteinExistence type="predicted"/>
<gene>
    <name evidence="3" type="primary">PRR16</name>
</gene>
<feature type="compositionally biased region" description="Pro residues" evidence="2">
    <location>
        <begin position="219"/>
        <end position="231"/>
    </location>
</feature>
<dbReference type="InterPro" id="IPR027997">
    <property type="entry name" value="Largen/INSYN1"/>
</dbReference>
<dbReference type="AlphaFoldDB" id="A0A286XT96"/>
<dbReference type="PANTHER" id="PTHR15917">
    <property type="match status" value="1"/>
</dbReference>
<evidence type="ECO:0000256" key="1">
    <source>
        <dbReference type="ARBA" id="ARBA00023054"/>
    </source>
</evidence>
<keyword evidence="4" id="KW-1185">Reference proteome</keyword>
<dbReference type="Bgee" id="ENSCPOG00000035699">
    <property type="expression patterns" value="Expressed in adrenal gland and 8 other cell types or tissues"/>
</dbReference>
<feature type="compositionally biased region" description="Pro residues" evidence="2">
    <location>
        <begin position="191"/>
        <end position="203"/>
    </location>
</feature>
<keyword evidence="1" id="KW-0175">Coiled coil</keyword>
<dbReference type="STRING" id="10141.ENSCPOP00000028585"/>
<dbReference type="GO" id="GO:0045793">
    <property type="term" value="P:positive regulation of cell size"/>
    <property type="evidence" value="ECO:0007669"/>
    <property type="project" value="Ensembl"/>
</dbReference>
<dbReference type="InParanoid" id="A0A286XT96"/>
<reference evidence="4" key="1">
    <citation type="journal article" date="2011" name="Nature">
        <title>A high-resolution map of human evolutionary constraint using 29 mammals.</title>
        <authorList>
            <person name="Lindblad-Toh K."/>
            <person name="Garber M."/>
            <person name="Zuk O."/>
            <person name="Lin M.F."/>
            <person name="Parker B.J."/>
            <person name="Washietl S."/>
            <person name="Kheradpour P."/>
            <person name="Ernst J."/>
            <person name="Jordan G."/>
            <person name="Mauceli E."/>
            <person name="Ward L.D."/>
            <person name="Lowe C.B."/>
            <person name="Holloway A.K."/>
            <person name="Clamp M."/>
            <person name="Gnerre S."/>
            <person name="Alfoldi J."/>
            <person name="Beal K."/>
            <person name="Chang J."/>
            <person name="Clawson H."/>
            <person name="Cuff J."/>
            <person name="Di Palma F."/>
            <person name="Fitzgerald S."/>
            <person name="Flicek P."/>
            <person name="Guttman M."/>
            <person name="Hubisz M.J."/>
            <person name="Jaffe D.B."/>
            <person name="Jungreis I."/>
            <person name="Kent W.J."/>
            <person name="Kostka D."/>
            <person name="Lara M."/>
            <person name="Martins A.L."/>
            <person name="Massingham T."/>
            <person name="Moltke I."/>
            <person name="Raney B.J."/>
            <person name="Rasmussen M.D."/>
            <person name="Robinson J."/>
            <person name="Stark A."/>
            <person name="Vilella A.J."/>
            <person name="Wen J."/>
            <person name="Xie X."/>
            <person name="Zody M.C."/>
            <person name="Baldwin J."/>
            <person name="Bloom T."/>
            <person name="Chin C.W."/>
            <person name="Heiman D."/>
            <person name="Nicol R."/>
            <person name="Nusbaum C."/>
            <person name="Young S."/>
            <person name="Wilkinson J."/>
            <person name="Worley K.C."/>
            <person name="Kovar C.L."/>
            <person name="Muzny D.M."/>
            <person name="Gibbs R.A."/>
            <person name="Cree A."/>
            <person name="Dihn H.H."/>
            <person name="Fowler G."/>
            <person name="Jhangiani S."/>
            <person name="Joshi V."/>
            <person name="Lee S."/>
            <person name="Lewis L.R."/>
            <person name="Nazareth L.V."/>
            <person name="Okwuonu G."/>
            <person name="Santibanez J."/>
            <person name="Warren W.C."/>
            <person name="Mardis E.R."/>
            <person name="Weinstock G.M."/>
            <person name="Wilson R.K."/>
            <person name="Delehaunty K."/>
            <person name="Dooling D."/>
            <person name="Fronik C."/>
            <person name="Fulton L."/>
            <person name="Fulton B."/>
            <person name="Graves T."/>
            <person name="Minx P."/>
            <person name="Sodergren E."/>
            <person name="Birney E."/>
            <person name="Margulies E.H."/>
            <person name="Herrero J."/>
            <person name="Green E.D."/>
            <person name="Haussler D."/>
            <person name="Siepel A."/>
            <person name="Goldman N."/>
            <person name="Pollard K.S."/>
            <person name="Pedersen J.S."/>
            <person name="Lander E.S."/>
            <person name="Kellis M."/>
        </authorList>
    </citation>
    <scope>NUCLEOTIDE SEQUENCE [LARGE SCALE GENOMIC DNA]</scope>
    <source>
        <strain evidence="4">2N</strain>
    </source>
</reference>
<evidence type="ECO:0000313" key="4">
    <source>
        <dbReference type="Proteomes" id="UP000005447"/>
    </source>
</evidence>
<organism evidence="3 4">
    <name type="scientific">Cavia porcellus</name>
    <name type="common">Guinea pig</name>
    <dbReference type="NCBI Taxonomy" id="10141"/>
    <lineage>
        <taxon>Eukaryota</taxon>
        <taxon>Metazoa</taxon>
        <taxon>Chordata</taxon>
        <taxon>Craniata</taxon>
        <taxon>Vertebrata</taxon>
        <taxon>Euteleostomi</taxon>
        <taxon>Mammalia</taxon>
        <taxon>Eutheria</taxon>
        <taxon>Euarchontoglires</taxon>
        <taxon>Glires</taxon>
        <taxon>Rodentia</taxon>
        <taxon>Hystricomorpha</taxon>
        <taxon>Caviidae</taxon>
        <taxon>Cavia</taxon>
    </lineage>
</organism>
<dbReference type="EMBL" id="AAKN02023160">
    <property type="status" value="NOT_ANNOTATED_CDS"/>
    <property type="molecule type" value="Genomic_DNA"/>
</dbReference>
<dbReference type="OMA" id="PGKLPHQ"/>
<dbReference type="Proteomes" id="UP000005447">
    <property type="component" value="Unassembled WGS sequence"/>
</dbReference>
<feature type="region of interest" description="Disordered" evidence="2">
    <location>
        <begin position="1"/>
        <end position="100"/>
    </location>
</feature>
<dbReference type="VEuPathDB" id="HostDB:ENSCPOG00000035699"/>
<evidence type="ECO:0000313" key="3">
    <source>
        <dbReference type="Ensembl" id="ENSCPOP00000028585.1"/>
    </source>
</evidence>
<dbReference type="PANTHER" id="PTHR15917:SF0">
    <property type="entry name" value="PROTEIN LARGEN"/>
    <property type="match status" value="1"/>
</dbReference>
<reference evidence="3" key="2">
    <citation type="submission" date="2025-08" db="UniProtKB">
        <authorList>
            <consortium name="Ensembl"/>
        </authorList>
    </citation>
    <scope>IDENTIFICATION</scope>
    <source>
        <strain evidence="3">2N</strain>
    </source>
</reference>
<feature type="compositionally biased region" description="Polar residues" evidence="2">
    <location>
        <begin position="1"/>
        <end position="12"/>
    </location>
</feature>
<accession>A0A286XT96</accession>
<feature type="region of interest" description="Disordered" evidence="2">
    <location>
        <begin position="176"/>
        <end position="246"/>
    </location>
</feature>
<protein>
    <submittedName>
        <fullName evidence="3">Proline rich 16</fullName>
    </submittedName>
</protein>
<dbReference type="Ensembl" id="ENSCPOT00000048312.1">
    <property type="protein sequence ID" value="ENSCPOP00000028585.1"/>
    <property type="gene ID" value="ENSCPOG00000035699.1"/>
</dbReference>
<dbReference type="GO" id="GO:0045727">
    <property type="term" value="P:positive regulation of translation"/>
    <property type="evidence" value="ECO:0007669"/>
    <property type="project" value="Ensembl"/>
</dbReference>
<feature type="compositionally biased region" description="Low complexity" evidence="2">
    <location>
        <begin position="24"/>
        <end position="37"/>
    </location>
</feature>
<reference evidence="3" key="3">
    <citation type="submission" date="2025-09" db="UniProtKB">
        <authorList>
            <consortium name="Ensembl"/>
        </authorList>
    </citation>
    <scope>IDENTIFICATION</scope>
    <source>
        <strain evidence="3">2N</strain>
    </source>
</reference>
<name>A0A286XT96_CAVPO</name>
<dbReference type="eggNOG" id="ENOG502QQGT">
    <property type="taxonomic scope" value="Eukaryota"/>
</dbReference>
<sequence length="246" mass="26528">VVDQIDTLTSDLQLEDELTDSSKTDTLNSSSSGTASSMEKIREPLSRALVQPSAVLTVLRKPHPPAPPPRLTPMKSDDPRRVAPTTHHGRTNGTLLHGGGLPGGPSLIPNGDLLCTPGVDMDETQVQTLTHRPEKDGCPPMGPRERVRFNEKVQYHGYCPDCDNRCNARHREVRLHGEPVPLPPGKALRRGPPPPPPRPPPFPLENGGLGGSPSHSHPPLRPATVPPPAAPRPQRTILRKSTTTTV</sequence>